<comment type="similarity">
    <text evidence="2">Belongs to the apolipoprotein O/MICOS complex subunit Mic27 family.</text>
</comment>
<reference evidence="10 11" key="1">
    <citation type="submission" date="2021-06" db="EMBL/GenBank/DDBJ databases">
        <authorList>
            <person name="Palmer J.M."/>
        </authorList>
    </citation>
    <scope>NUCLEOTIDE SEQUENCE [LARGE SCALE GENOMIC DNA]</scope>
    <source>
        <strain evidence="10 11">MEX-2019</strain>
        <tissue evidence="10">Muscle</tissue>
    </source>
</reference>
<gene>
    <name evidence="10" type="ORF">CRENBAI_025795</name>
</gene>
<feature type="region of interest" description="Disordered" evidence="8">
    <location>
        <begin position="267"/>
        <end position="288"/>
    </location>
</feature>
<keyword evidence="11" id="KW-1185">Reference proteome</keyword>
<evidence type="ECO:0000313" key="11">
    <source>
        <dbReference type="Proteomes" id="UP001311232"/>
    </source>
</evidence>
<dbReference type="GO" id="GO:0061617">
    <property type="term" value="C:MICOS complex"/>
    <property type="evidence" value="ECO:0007669"/>
    <property type="project" value="UniProtKB-UniRule"/>
</dbReference>
<keyword evidence="4" id="KW-1133">Transmembrane helix</keyword>
<keyword evidence="6" id="KW-0472">Membrane</keyword>
<evidence type="ECO:0000256" key="3">
    <source>
        <dbReference type="ARBA" id="ARBA00022692"/>
    </source>
</evidence>
<evidence type="ECO:0000256" key="5">
    <source>
        <dbReference type="ARBA" id="ARBA00023128"/>
    </source>
</evidence>
<evidence type="ECO:0000256" key="4">
    <source>
        <dbReference type="ARBA" id="ARBA00022989"/>
    </source>
</evidence>
<comment type="subunit">
    <text evidence="7">Component of the mitochondrial contact site and cristae organizing system (MICOS) complex.</text>
</comment>
<comment type="subcellular location">
    <subcellularLocation>
        <location evidence="7">Mitochondrion inner membrane</location>
    </subcellularLocation>
    <subcellularLocation>
        <location evidence="1">Mitochondrion membrane</location>
    </subcellularLocation>
</comment>
<evidence type="ECO:0000313" key="10">
    <source>
        <dbReference type="EMBL" id="KAK5619134.1"/>
    </source>
</evidence>
<evidence type="ECO:0000256" key="8">
    <source>
        <dbReference type="SAM" id="MobiDB-lite"/>
    </source>
</evidence>
<keyword evidence="7" id="KW-0999">Mitochondrion inner membrane</keyword>
<keyword evidence="3" id="KW-0812">Transmembrane</keyword>
<keyword evidence="5 7" id="KW-0496">Mitochondrion</keyword>
<evidence type="ECO:0000256" key="6">
    <source>
        <dbReference type="ARBA" id="ARBA00023136"/>
    </source>
</evidence>
<evidence type="ECO:0000256" key="2">
    <source>
        <dbReference type="ARBA" id="ARBA00010904"/>
    </source>
</evidence>
<proteinExistence type="inferred from homology"/>
<dbReference type="InterPro" id="IPR033182">
    <property type="entry name" value="MIC26/MIC27_animal"/>
</dbReference>
<evidence type="ECO:0000256" key="7">
    <source>
        <dbReference type="RuleBase" id="RU363021"/>
    </source>
</evidence>
<accession>A0AAV9SED4</accession>
<name>A0AAV9SED4_9TELE</name>
<dbReference type="Pfam" id="PF09769">
    <property type="entry name" value="ApoO"/>
    <property type="match status" value="1"/>
</dbReference>
<organism evidence="10 11">
    <name type="scientific">Crenichthys baileyi</name>
    <name type="common">White River springfish</name>
    <dbReference type="NCBI Taxonomy" id="28760"/>
    <lineage>
        <taxon>Eukaryota</taxon>
        <taxon>Metazoa</taxon>
        <taxon>Chordata</taxon>
        <taxon>Craniata</taxon>
        <taxon>Vertebrata</taxon>
        <taxon>Euteleostomi</taxon>
        <taxon>Actinopterygii</taxon>
        <taxon>Neopterygii</taxon>
        <taxon>Teleostei</taxon>
        <taxon>Neoteleostei</taxon>
        <taxon>Acanthomorphata</taxon>
        <taxon>Ovalentaria</taxon>
        <taxon>Atherinomorphae</taxon>
        <taxon>Cyprinodontiformes</taxon>
        <taxon>Goodeidae</taxon>
        <taxon>Crenichthys</taxon>
    </lineage>
</organism>
<dbReference type="PANTHER" id="PTHR14564">
    <property type="entry name" value="MICOS COMPLEX SUBUNIT MIC26 / MIC27 FAMILY MEMBER"/>
    <property type="match status" value="1"/>
</dbReference>
<dbReference type="GO" id="GO:0042407">
    <property type="term" value="P:cristae formation"/>
    <property type="evidence" value="ECO:0007669"/>
    <property type="project" value="InterPro"/>
</dbReference>
<dbReference type="AlphaFoldDB" id="A0AAV9SED4"/>
<evidence type="ECO:0000256" key="9">
    <source>
        <dbReference type="SAM" id="SignalP"/>
    </source>
</evidence>
<comment type="caution">
    <text evidence="10">The sequence shown here is derived from an EMBL/GenBank/DDBJ whole genome shotgun (WGS) entry which is preliminary data.</text>
</comment>
<sequence>MSAVKLVSLCAVAPGLTVLMSGSLLAASEGKKKSPQAALSIDELPSLYTRPESKPVDVEPEVVLLEQSVALLRKWAEPYTNMCQQNVQAAVEKAEQVYRTVEPTINGSVSTISEMYRFLSDPPPDLYPSVGVVGFSGFLGLYLAKGSRMKRLVFPVGLMGLTASMFYPQQAATVLKVSRDQVLTWTQQGRVAMETLWKDPPFSKKKVSPPQPYCVEKLYWGLESFLSTAFSKKQLGHDGLNLLLGNGSSRSSSSFLTTASHLRPQLFNNEGHSVPEHPSGGSHSYKLA</sequence>
<dbReference type="Proteomes" id="UP001311232">
    <property type="component" value="Unassembled WGS sequence"/>
</dbReference>
<feature type="chain" id="PRO_5043832951" description="MICOS complex subunit" evidence="9">
    <location>
        <begin position="31"/>
        <end position="288"/>
    </location>
</feature>
<dbReference type="InterPro" id="IPR019166">
    <property type="entry name" value="MIC26/MIC27"/>
</dbReference>
<protein>
    <recommendedName>
        <fullName evidence="7">MICOS complex subunit</fullName>
    </recommendedName>
</protein>
<evidence type="ECO:0000256" key="1">
    <source>
        <dbReference type="ARBA" id="ARBA00004325"/>
    </source>
</evidence>
<feature type="signal peptide" evidence="9">
    <location>
        <begin position="1"/>
        <end position="30"/>
    </location>
</feature>
<dbReference type="EMBL" id="JAHHUM010000586">
    <property type="protein sequence ID" value="KAK5619134.1"/>
    <property type="molecule type" value="Genomic_DNA"/>
</dbReference>
<keyword evidence="9" id="KW-0732">Signal</keyword>
<comment type="function">
    <text evidence="7">Component of the MICOS complex, a large protein complex of the mitochondrial inner membrane that plays crucial roles in the maintenance of crista junctions, inner membrane architecture, and formation of contact sites to the outer membrane.</text>
</comment>